<comment type="caution">
    <text evidence="3">The sequence shown here is derived from an EMBL/GenBank/DDBJ whole genome shotgun (WGS) entry which is preliminary data.</text>
</comment>
<gene>
    <name evidence="3" type="ORF">NLU13_5748</name>
</gene>
<name>A0AA39L7I7_SARSR</name>
<keyword evidence="4" id="KW-1185">Reference proteome</keyword>
<reference evidence="3" key="1">
    <citation type="submission" date="2022-10" db="EMBL/GenBank/DDBJ databases">
        <title>Determination and structural analysis of whole genome sequence of Sarocladium strictum F4-1.</title>
        <authorList>
            <person name="Hu L."/>
            <person name="Jiang Y."/>
        </authorList>
    </citation>
    <scope>NUCLEOTIDE SEQUENCE</scope>
    <source>
        <strain evidence="3">F4-1</strain>
    </source>
</reference>
<dbReference type="InterPro" id="IPR027417">
    <property type="entry name" value="P-loop_NTPase"/>
</dbReference>
<dbReference type="Pfam" id="PF24883">
    <property type="entry name" value="NPHP3_N"/>
    <property type="match status" value="1"/>
</dbReference>
<evidence type="ECO:0000313" key="3">
    <source>
        <dbReference type="EMBL" id="KAK0387436.1"/>
    </source>
</evidence>
<accession>A0AA39L7I7</accession>
<dbReference type="PANTHER" id="PTHR10039">
    <property type="entry name" value="AMELOGENIN"/>
    <property type="match status" value="1"/>
</dbReference>
<feature type="domain" description="NACHT" evidence="2">
    <location>
        <begin position="84"/>
        <end position="242"/>
    </location>
</feature>
<protein>
    <recommendedName>
        <fullName evidence="2">NACHT domain-containing protein</fullName>
    </recommendedName>
</protein>
<dbReference type="EMBL" id="JAPDFR010000004">
    <property type="protein sequence ID" value="KAK0387436.1"/>
    <property type="molecule type" value="Genomic_DNA"/>
</dbReference>
<dbReference type="SUPFAM" id="SSF52540">
    <property type="entry name" value="P-loop containing nucleoside triphosphate hydrolases"/>
    <property type="match status" value="1"/>
</dbReference>
<dbReference type="InterPro" id="IPR056884">
    <property type="entry name" value="NPHP3-like_N"/>
</dbReference>
<keyword evidence="1" id="KW-0677">Repeat</keyword>
<dbReference type="Proteomes" id="UP001175261">
    <property type="component" value="Unassembled WGS sequence"/>
</dbReference>
<organism evidence="3 4">
    <name type="scientific">Sarocladium strictum</name>
    <name type="common">Black bundle disease fungus</name>
    <name type="synonym">Acremonium strictum</name>
    <dbReference type="NCBI Taxonomy" id="5046"/>
    <lineage>
        <taxon>Eukaryota</taxon>
        <taxon>Fungi</taxon>
        <taxon>Dikarya</taxon>
        <taxon>Ascomycota</taxon>
        <taxon>Pezizomycotina</taxon>
        <taxon>Sordariomycetes</taxon>
        <taxon>Hypocreomycetidae</taxon>
        <taxon>Hypocreales</taxon>
        <taxon>Sarocladiaceae</taxon>
        <taxon>Sarocladium</taxon>
    </lineage>
</organism>
<dbReference type="AlphaFoldDB" id="A0AA39L7I7"/>
<dbReference type="Gene3D" id="3.40.50.300">
    <property type="entry name" value="P-loop containing nucleotide triphosphate hydrolases"/>
    <property type="match status" value="1"/>
</dbReference>
<dbReference type="PANTHER" id="PTHR10039:SF5">
    <property type="entry name" value="NACHT DOMAIN-CONTAINING PROTEIN"/>
    <property type="match status" value="1"/>
</dbReference>
<evidence type="ECO:0000256" key="1">
    <source>
        <dbReference type="ARBA" id="ARBA00022737"/>
    </source>
</evidence>
<evidence type="ECO:0000259" key="2">
    <source>
        <dbReference type="PROSITE" id="PS50837"/>
    </source>
</evidence>
<sequence length="763" mass="86845">MPDYAVQQGLLVANGEANVTQHFHNNPSASVPLRSLVDALKFPSSGLREHAVEAASGGTCEWFLESDAYQDWVASEEVEGFANRLLWIVGKAGSGKSTLMKFAIGQTRERAAERDTNQGARDLILTHFFNARGNELERSTEGMYRTILVQLLQRLQHLSDHLHRSNNGWMPAQGGSWPIPALVKLLRNAVRELQGHRVVFFVDALDEGNDEEVQEMVDNFEDLIREAASSGQNLRVCFASRPYPYISAEYANYFRLDTSGKHREDIEKYIDTHLRIGQGTNERSIARRAEIKEQLMGKCSHVFLWVKLVIGMLNKEYRAGRPHHYDKWLAGQHGDLNQLYANMLERGTEADDEEDDQARLLCFQWVLYKTDDRFLFPRELWWGVQLGLGKEVDEIRDLNEEADDAIVERYIQSTSRGLVEVVHGVGYEFIQFIHESAREFVMSADGPLKQRTGGEEDIVFLGHLRLKECCESLLEHCRPHLLELVSWDDLEEGGYLFLPYVVGYILYHANEVQRRGAGLHDQTEWLENFYSHFIDCLWIFHTNKRPRRAVSLCDILLSHGYDALLQAGRTLLLAEARDARDCSYAPGVRENGGTSDSLQYALLIGAVEAVNQIVGIYLEIEQRHDTIQAVLRHLANTWKYKENKDIRYSHTELPLVSECGDELATFVLVALIPATVRFTNADADSLQQQANAGSAATLKFLLEKNIPTKFVTWDYHTYTDIRSWAADKGHEELLRTLDYYFWGFYGTELGLGALFGEGIESSD</sequence>
<proteinExistence type="predicted"/>
<dbReference type="InterPro" id="IPR007111">
    <property type="entry name" value="NACHT_NTPase"/>
</dbReference>
<dbReference type="PROSITE" id="PS50837">
    <property type="entry name" value="NACHT"/>
    <property type="match status" value="1"/>
</dbReference>
<evidence type="ECO:0000313" key="4">
    <source>
        <dbReference type="Proteomes" id="UP001175261"/>
    </source>
</evidence>